<dbReference type="GO" id="GO:0009190">
    <property type="term" value="P:cyclic nucleotide biosynthetic process"/>
    <property type="evidence" value="ECO:0007669"/>
    <property type="project" value="InterPro"/>
</dbReference>
<comment type="caution">
    <text evidence="4">The sequence shown here is derived from an EMBL/GenBank/DDBJ whole genome shotgun (WGS) entry which is preliminary data.</text>
</comment>
<reference evidence="4 5" key="1">
    <citation type="submission" date="2016-06" db="EMBL/GenBank/DDBJ databases">
        <authorList>
            <person name="Kjaerup R.B."/>
            <person name="Dalgaard T.S."/>
            <person name="Juul-Madsen H.R."/>
        </authorList>
    </citation>
    <scope>NUCLEOTIDE SEQUENCE [LARGE SCALE GENOMIC DNA]</scope>
    <source>
        <strain evidence="4 5">1276495.2</strain>
    </source>
</reference>
<evidence type="ECO:0000313" key="4">
    <source>
        <dbReference type="EMBL" id="OBJ82026.1"/>
    </source>
</evidence>
<evidence type="ECO:0000256" key="1">
    <source>
        <dbReference type="ARBA" id="ARBA00022741"/>
    </source>
</evidence>
<organism evidence="4 5">
    <name type="scientific">Mycobacterium asiaticum</name>
    <dbReference type="NCBI Taxonomy" id="1790"/>
    <lineage>
        <taxon>Bacteria</taxon>
        <taxon>Bacillati</taxon>
        <taxon>Actinomycetota</taxon>
        <taxon>Actinomycetes</taxon>
        <taxon>Mycobacteriales</taxon>
        <taxon>Mycobacteriaceae</taxon>
        <taxon>Mycobacterium</taxon>
    </lineage>
</organism>
<dbReference type="Pfam" id="PF13191">
    <property type="entry name" value="AAA_16"/>
    <property type="match status" value="1"/>
</dbReference>
<dbReference type="GO" id="GO:0005524">
    <property type="term" value="F:ATP binding"/>
    <property type="evidence" value="ECO:0007669"/>
    <property type="project" value="UniProtKB-KW"/>
</dbReference>
<dbReference type="InterPro" id="IPR027417">
    <property type="entry name" value="P-loop_NTPase"/>
</dbReference>
<dbReference type="AlphaFoldDB" id="A0A1A3KDC9"/>
<dbReference type="Gene3D" id="3.30.70.1230">
    <property type="entry name" value="Nucleotide cyclase"/>
    <property type="match status" value="1"/>
</dbReference>
<keyword evidence="2" id="KW-0067">ATP-binding</keyword>
<dbReference type="EMBL" id="LZLM01000115">
    <property type="protein sequence ID" value="OBJ82026.1"/>
    <property type="molecule type" value="Genomic_DNA"/>
</dbReference>
<dbReference type="Proteomes" id="UP000093925">
    <property type="component" value="Unassembled WGS sequence"/>
</dbReference>
<dbReference type="CDD" id="cd07302">
    <property type="entry name" value="CHD"/>
    <property type="match status" value="1"/>
</dbReference>
<dbReference type="GO" id="GO:0004016">
    <property type="term" value="F:adenylate cyclase activity"/>
    <property type="evidence" value="ECO:0007669"/>
    <property type="project" value="TreeGrafter"/>
</dbReference>
<evidence type="ECO:0000313" key="5">
    <source>
        <dbReference type="Proteomes" id="UP000093925"/>
    </source>
</evidence>
<dbReference type="GO" id="GO:0035556">
    <property type="term" value="P:intracellular signal transduction"/>
    <property type="evidence" value="ECO:0007669"/>
    <property type="project" value="InterPro"/>
</dbReference>
<dbReference type="SMART" id="SM00044">
    <property type="entry name" value="CYCc"/>
    <property type="match status" value="1"/>
</dbReference>
<dbReference type="SUPFAM" id="SSF52540">
    <property type="entry name" value="P-loop containing nucleoside triphosphate hydrolases"/>
    <property type="match status" value="1"/>
</dbReference>
<sequence>MVTAGSACVACGTALRPTAKFCDECGSPCAAAAPAAEYKQVTVLFADVVRSMDIAAAVGAERLREIMADLVTAAAAVVQRYGGTVDKFTGDGIMAVFGAPVTMEDHAFRGCLAALGIQGEAHRLAREVADRHGIDLRLRVGLNSGQVVAGEIGNAALGYTTIGEQVGMAQRMESAAPAGGVMLSESTARLVENAATLGEPELVSIKGAVAPVPARRLIAATRAHRRRSDLPLVGRVWELNTLNGILDEAIAGAGCVIGVLGAPGIGKSRIVREASALASTRDVSVFTTYCESHTSDIPFHAVTGLLRSALGVEGLDDETARARVRVRFEHADPEDLLLLDDLLGIADPGVELPSIEADARRRRLTALVNSASLARREPALYVIEDAHWIDEVSESMLAAFLSVIPQTPSMVLITYRPEYRGPLSTIPGTQTIALRPLNAAQSTALIGAALGTDSSVRGLTEVIAERASGNPFFAEEIVRDLSERGIIRGEPGSYLLEAEVRDISVPATLQTVIAARLDRLSPAAKRTVSAAAVIGSRFRPKLLDALGIDPAFEELLAAELIDRIAFTPDTEYAFRHPLIRAVAYESQLKSDRCDLHRRLANAIEQSGSPDESAVLIAEHFRAAGDLHPAFAWHMRAGSWLTHRDLAAARASWQHARSVADRLPEADPQRVSMRIAPRTLLCATAWLSGGSAAETGFDELRELTSAAGDKVSLAIGMAGWISTLTVHAKFRDAVRWASELVDLLDSIGDPQLTVGLLYAAYTAKLQCNEAAECLRLCQRVIDLAGDNPTMGNLVLGSPLAGAIMLRGCARCSLGDGRWRNDVAQASAMAGAFDVTLRAVLLVFKYSLTLNGPWLPGDEALPETAAVLESAERAGDDFTLSCARYVRGVTLLTHGGPHRDEGMKLLALAREAAVRERFTMALIGFIDIHLVNDKIRMGELDDAIALARPAVAGDYLAEGTTMRAAAVAALVEALLNRGEPNDIHEAQVAVERLEAVPTEPGFVLNAIWLLRMRALLASALDDTAAYHDSRDRYRAMANSLGFEGHVAWAREMA</sequence>
<dbReference type="InterPro" id="IPR029787">
    <property type="entry name" value="Nucleotide_cyclase"/>
</dbReference>
<keyword evidence="1" id="KW-0547">Nucleotide-binding</keyword>
<proteinExistence type="predicted"/>
<accession>A0A1A3KDC9</accession>
<dbReference type="InterPro" id="IPR041664">
    <property type="entry name" value="AAA_16"/>
</dbReference>
<evidence type="ECO:0000259" key="3">
    <source>
        <dbReference type="PROSITE" id="PS50125"/>
    </source>
</evidence>
<dbReference type="PANTHER" id="PTHR16305">
    <property type="entry name" value="TESTICULAR SOLUBLE ADENYLYL CYCLASE"/>
    <property type="match status" value="1"/>
</dbReference>
<dbReference type="PANTHER" id="PTHR16305:SF28">
    <property type="entry name" value="GUANYLATE CYCLASE DOMAIN-CONTAINING PROTEIN"/>
    <property type="match status" value="1"/>
</dbReference>
<dbReference type="Pfam" id="PF00211">
    <property type="entry name" value="Guanylate_cyc"/>
    <property type="match status" value="1"/>
</dbReference>
<name>A0A1A3KDC9_MYCAS</name>
<dbReference type="InterPro" id="IPR001054">
    <property type="entry name" value="A/G_cyclase"/>
</dbReference>
<gene>
    <name evidence="4" type="ORF">A5640_22120</name>
</gene>
<feature type="domain" description="Guanylate cyclase" evidence="3">
    <location>
        <begin position="42"/>
        <end position="173"/>
    </location>
</feature>
<evidence type="ECO:0000256" key="2">
    <source>
        <dbReference type="ARBA" id="ARBA00022840"/>
    </source>
</evidence>
<protein>
    <submittedName>
        <fullName evidence="4">Cyclase</fullName>
    </submittedName>
</protein>
<dbReference type="SUPFAM" id="SSF55073">
    <property type="entry name" value="Nucleotide cyclase"/>
    <property type="match status" value="1"/>
</dbReference>
<dbReference type="PROSITE" id="PS50125">
    <property type="entry name" value="GUANYLATE_CYCLASE_2"/>
    <property type="match status" value="1"/>
</dbReference>
<dbReference type="GO" id="GO:0005737">
    <property type="term" value="C:cytoplasm"/>
    <property type="evidence" value="ECO:0007669"/>
    <property type="project" value="TreeGrafter"/>
</dbReference>